<dbReference type="InterPro" id="IPR022529">
    <property type="entry name" value="DUF3530"/>
</dbReference>
<evidence type="ECO:0000313" key="4">
    <source>
        <dbReference type="Proteomes" id="UP000626370"/>
    </source>
</evidence>
<reference evidence="4" key="1">
    <citation type="journal article" date="2019" name="Int. J. Syst. Evol. Microbiol.">
        <title>The Global Catalogue of Microorganisms (GCM) 10K type strain sequencing project: providing services to taxonomists for standard genome sequencing and annotation.</title>
        <authorList>
            <consortium name="The Broad Institute Genomics Platform"/>
            <consortium name="The Broad Institute Genome Sequencing Center for Infectious Disease"/>
            <person name="Wu L."/>
            <person name="Ma J."/>
        </authorList>
    </citation>
    <scope>NUCLEOTIDE SEQUENCE [LARGE SCALE GENOMIC DNA]</scope>
    <source>
        <strain evidence="4">CGMCC 1.15922</strain>
    </source>
</reference>
<organism evidence="3 4">
    <name type="scientific">Thalassotalea profundi</name>
    <dbReference type="NCBI Taxonomy" id="2036687"/>
    <lineage>
        <taxon>Bacteria</taxon>
        <taxon>Pseudomonadati</taxon>
        <taxon>Pseudomonadota</taxon>
        <taxon>Gammaproteobacteria</taxon>
        <taxon>Alteromonadales</taxon>
        <taxon>Colwelliaceae</taxon>
        <taxon>Thalassotalea</taxon>
    </lineage>
</organism>
<feature type="signal peptide" evidence="2">
    <location>
        <begin position="1"/>
        <end position="25"/>
    </location>
</feature>
<dbReference type="Proteomes" id="UP000626370">
    <property type="component" value="Unassembled WGS sequence"/>
</dbReference>
<dbReference type="EMBL" id="BNAH01000008">
    <property type="protein sequence ID" value="GHE92166.1"/>
    <property type="molecule type" value="Genomic_DNA"/>
</dbReference>
<evidence type="ECO:0008006" key="5">
    <source>
        <dbReference type="Google" id="ProtNLM"/>
    </source>
</evidence>
<accession>A0ABQ3ITI4</accession>
<keyword evidence="4" id="KW-1185">Reference proteome</keyword>
<name>A0ABQ3ITI4_9GAMM</name>
<comment type="caution">
    <text evidence="3">The sequence shown here is derived from an EMBL/GenBank/DDBJ whole genome shotgun (WGS) entry which is preliminary data.</text>
</comment>
<dbReference type="Pfam" id="PF12048">
    <property type="entry name" value="DUF3530"/>
    <property type="match status" value="2"/>
</dbReference>
<evidence type="ECO:0000256" key="2">
    <source>
        <dbReference type="SAM" id="SignalP"/>
    </source>
</evidence>
<proteinExistence type="predicted"/>
<feature type="compositionally biased region" description="Polar residues" evidence="1">
    <location>
        <begin position="50"/>
        <end position="61"/>
    </location>
</feature>
<gene>
    <name evidence="3" type="ORF">GCM10011501_22120</name>
</gene>
<keyword evidence="2" id="KW-0732">Signal</keyword>
<dbReference type="RefSeq" id="WP_189378332.1">
    <property type="nucleotide sequence ID" value="NZ_BNAH01000008.1"/>
</dbReference>
<sequence length="325" mass="36495">MLQLSSFKYLLSFLALFFLCFSLSAKQENETSPIPQEQTSTEEVPKGQQDEITQATESTAPQEQVIPAINNPKNIQAPINFLQQQQEDIKHYLEPDIVKPMLVGMKEEITLLEVNKTGLAKGVMILLPDWQQNATGSSALNFLRQQLPKRGWTTITIQPPAKPADYPSTALNREKRIENNQKTLIEYGEDLGLLLEQINEKAKEYPGVIVVISEGSNAALLTNIYQKQIAPSPAALILLSSFLPTIEDNKTVAASITQLPIPILDLTLFRDNNHVKTAAQLRSDAVKQEMKAFYRQKQLHNVMPSYYPNKLLLKEINGWLASIGW</sequence>
<evidence type="ECO:0000313" key="3">
    <source>
        <dbReference type="EMBL" id="GHE92166.1"/>
    </source>
</evidence>
<evidence type="ECO:0000256" key="1">
    <source>
        <dbReference type="SAM" id="MobiDB-lite"/>
    </source>
</evidence>
<protein>
    <recommendedName>
        <fullName evidence="5">DUF3530 family protein</fullName>
    </recommendedName>
</protein>
<feature type="chain" id="PRO_5047441392" description="DUF3530 family protein" evidence="2">
    <location>
        <begin position="26"/>
        <end position="325"/>
    </location>
</feature>
<feature type="region of interest" description="Disordered" evidence="1">
    <location>
        <begin position="29"/>
        <end position="61"/>
    </location>
</feature>
<feature type="compositionally biased region" description="Polar residues" evidence="1">
    <location>
        <begin position="30"/>
        <end position="42"/>
    </location>
</feature>